<feature type="region of interest" description="Disordered" evidence="1">
    <location>
        <begin position="1"/>
        <end position="29"/>
    </location>
</feature>
<feature type="compositionally biased region" description="Low complexity" evidence="1">
    <location>
        <begin position="282"/>
        <end position="293"/>
    </location>
</feature>
<reference evidence="3" key="1">
    <citation type="journal article" date="2019" name="Int. J. Syst. Evol. Microbiol.">
        <title>The Global Catalogue of Microorganisms (GCM) 10K type strain sequencing project: providing services to taxonomists for standard genome sequencing and annotation.</title>
        <authorList>
            <consortium name="The Broad Institute Genomics Platform"/>
            <consortium name="The Broad Institute Genome Sequencing Center for Infectious Disease"/>
            <person name="Wu L."/>
            <person name="Ma J."/>
        </authorList>
    </citation>
    <scope>NUCLEOTIDE SEQUENCE [LARGE SCALE GENOMIC DNA]</scope>
    <source>
        <strain evidence="3">PCU 347</strain>
    </source>
</reference>
<evidence type="ECO:0000256" key="1">
    <source>
        <dbReference type="SAM" id="MobiDB-lite"/>
    </source>
</evidence>
<name>A0ABV8TB74_9ACTN</name>
<feature type="region of interest" description="Disordered" evidence="1">
    <location>
        <begin position="260"/>
        <end position="352"/>
    </location>
</feature>
<dbReference type="RefSeq" id="WP_381737835.1">
    <property type="nucleotide sequence ID" value="NZ_JBHSDP010000009.1"/>
</dbReference>
<dbReference type="EMBL" id="JBHSDP010000009">
    <property type="protein sequence ID" value="MFC4327865.1"/>
    <property type="molecule type" value="Genomic_DNA"/>
</dbReference>
<feature type="compositionally biased region" description="Basic and acidic residues" evidence="1">
    <location>
        <begin position="294"/>
        <end position="325"/>
    </location>
</feature>
<protein>
    <submittedName>
        <fullName evidence="2">DUF6397 family protein</fullName>
    </submittedName>
</protein>
<evidence type="ECO:0000313" key="2">
    <source>
        <dbReference type="EMBL" id="MFC4327865.1"/>
    </source>
</evidence>
<keyword evidence="3" id="KW-1185">Reference proteome</keyword>
<gene>
    <name evidence="2" type="ORF">ACFPC0_08485</name>
</gene>
<organism evidence="2 3">
    <name type="scientific">Streptomyces andamanensis</name>
    <dbReference type="NCBI Taxonomy" id="1565035"/>
    <lineage>
        <taxon>Bacteria</taxon>
        <taxon>Bacillati</taxon>
        <taxon>Actinomycetota</taxon>
        <taxon>Actinomycetes</taxon>
        <taxon>Kitasatosporales</taxon>
        <taxon>Streptomycetaceae</taxon>
        <taxon>Streptomyces</taxon>
    </lineage>
</organism>
<dbReference type="Pfam" id="PF19934">
    <property type="entry name" value="DUF6397"/>
    <property type="match status" value="1"/>
</dbReference>
<accession>A0ABV8TB74</accession>
<dbReference type="InterPro" id="IPR045652">
    <property type="entry name" value="DUF6397"/>
</dbReference>
<feature type="compositionally biased region" description="Basic residues" evidence="1">
    <location>
        <begin position="327"/>
        <end position="338"/>
    </location>
</feature>
<feature type="compositionally biased region" description="Polar residues" evidence="1">
    <location>
        <begin position="1"/>
        <end position="18"/>
    </location>
</feature>
<evidence type="ECO:0000313" key="3">
    <source>
        <dbReference type="Proteomes" id="UP001595824"/>
    </source>
</evidence>
<dbReference type="Proteomes" id="UP001595824">
    <property type="component" value="Unassembled WGS sequence"/>
</dbReference>
<proteinExistence type="predicted"/>
<comment type="caution">
    <text evidence="2">The sequence shown here is derived from an EMBL/GenBank/DDBJ whole genome shotgun (WGS) entry which is preliminary data.</text>
</comment>
<sequence length="352" mass="39017">MSGTTITHESASALQPASGNPGASVGRSRAASELGLKRREFELAVGLGHIRTLADDGGGGCRVERAEIERLRTQEGFPQALRDRVEAVGTRQAAEFMRMTTVRFTRLARLGLLVPVAFYLNRYRAVVWLYLADELRQFAADEKNTSLLTRPLAETLRDQLDAGVDLRPRNWRGRHLGFLLRQAADDPWAQAAAPASLLDPLQISEIVPDPYERAHLNRHRTRPQPHGAPGSPAADLVEHLSTAQDADEIAWLRADLAQSMREARAHRPAPRPAPHHADPASRHLAPGPGSGRRPLGDRRRAADRRPALDSRRHAPERRRPPEPARQRSGRRPGQRSARRSPGLLGRLFRRGA</sequence>